<dbReference type="EMBL" id="PP510784">
    <property type="protein sequence ID" value="WXH71709.1"/>
    <property type="molecule type" value="mRNA"/>
</dbReference>
<feature type="domain" description="Peptidase S1" evidence="9">
    <location>
        <begin position="49"/>
        <end position="286"/>
    </location>
</feature>
<evidence type="ECO:0000256" key="3">
    <source>
        <dbReference type="ARBA" id="ARBA00022729"/>
    </source>
</evidence>
<evidence type="ECO:0000313" key="10">
    <source>
        <dbReference type="EMBL" id="WXH71709.1"/>
    </source>
</evidence>
<dbReference type="InterPro" id="IPR009003">
    <property type="entry name" value="Peptidase_S1_PA"/>
</dbReference>
<dbReference type="SMART" id="SM00020">
    <property type="entry name" value="Tryp_SPc"/>
    <property type="match status" value="1"/>
</dbReference>
<dbReference type="InterPro" id="IPR033116">
    <property type="entry name" value="TRYPSIN_SER"/>
</dbReference>
<keyword evidence="3 8" id="KW-0732">Signal</keyword>
<keyword evidence="7" id="KW-0378">Hydrolase</keyword>
<dbReference type="InterPro" id="IPR001314">
    <property type="entry name" value="Peptidase_S1A"/>
</dbReference>
<organism evidence="10">
    <name type="scientific">Ectomocoris sp</name>
    <dbReference type="NCBI Taxonomy" id="3104572"/>
    <lineage>
        <taxon>Eukaryota</taxon>
        <taxon>Metazoa</taxon>
        <taxon>Ecdysozoa</taxon>
        <taxon>Arthropoda</taxon>
        <taxon>Hexapoda</taxon>
        <taxon>Insecta</taxon>
        <taxon>Pterygota</taxon>
        <taxon>Neoptera</taxon>
        <taxon>Paraneoptera</taxon>
        <taxon>Hemiptera</taxon>
        <taxon>Heteroptera</taxon>
        <taxon>Panheteroptera</taxon>
        <taxon>Cimicomorpha</taxon>
        <taxon>Reduviidae</taxon>
        <taxon>Peiratinae</taxon>
        <taxon>Ectomocoris</taxon>
    </lineage>
</organism>
<name>A0AB38ZE68_9HEMI</name>
<dbReference type="GO" id="GO:0006508">
    <property type="term" value="P:proteolysis"/>
    <property type="evidence" value="ECO:0007669"/>
    <property type="project" value="UniProtKB-KW"/>
</dbReference>
<dbReference type="PRINTS" id="PR00722">
    <property type="entry name" value="CHYMOTRYPSIN"/>
</dbReference>
<sequence length="299" mass="32418">MKVLIITAVTLIVWRLAGAEDEDSNEFGLGNGKKTSCSCGRRNHAKGRIVGGNEAGVNEFPWMVGVKEESDIGPGCGGVILTKRIVMTASHCTEPMSNSKIQVLVGAHNIFDKKKSKFTQVIGVKQYVQHPKYDMTGNLDYDVAMLLLEEDIVFSSRVQPICFPTGKTNLVRQKVKVMGWGKLGTNKGPSPVLRTTTLDVIPLQICAQVFDGIATRAGQVNQFCTFSKARDSCQGDSGGPVAWRDPETNLYTAAGIISYGGDECGAAPGVNTDVFFHREWILSTIKELDPSQKVCEKSG</sequence>
<evidence type="ECO:0000256" key="8">
    <source>
        <dbReference type="SAM" id="SignalP"/>
    </source>
</evidence>
<protein>
    <submittedName>
        <fullName evidence="10">Venom S1 protease 7</fullName>
    </submittedName>
</protein>
<dbReference type="PROSITE" id="PS50240">
    <property type="entry name" value="TRYPSIN_DOM"/>
    <property type="match status" value="1"/>
</dbReference>
<keyword evidence="7" id="KW-0720">Serine protease</keyword>
<keyword evidence="2" id="KW-0964">Secreted</keyword>
<dbReference type="InterPro" id="IPR043504">
    <property type="entry name" value="Peptidase_S1_PA_chymotrypsin"/>
</dbReference>
<evidence type="ECO:0000259" key="9">
    <source>
        <dbReference type="PROSITE" id="PS50240"/>
    </source>
</evidence>
<proteinExistence type="evidence at transcript level"/>
<dbReference type="Gene3D" id="2.40.10.10">
    <property type="entry name" value="Trypsin-like serine proteases"/>
    <property type="match status" value="1"/>
</dbReference>
<dbReference type="GO" id="GO:0005576">
    <property type="term" value="C:extracellular region"/>
    <property type="evidence" value="ECO:0007669"/>
    <property type="project" value="UniProtKB-SubCell"/>
</dbReference>
<evidence type="ECO:0000256" key="7">
    <source>
        <dbReference type="RuleBase" id="RU363034"/>
    </source>
</evidence>
<dbReference type="CDD" id="cd00190">
    <property type="entry name" value="Tryp_SPc"/>
    <property type="match status" value="1"/>
</dbReference>
<comment type="similarity">
    <text evidence="6">Belongs to the peptidase S1 family. CLIP subfamily.</text>
</comment>
<dbReference type="InterPro" id="IPR051487">
    <property type="entry name" value="Ser/Thr_Proteases_Immune/Dev"/>
</dbReference>
<reference evidence="10" key="1">
    <citation type="submission" date="2024-03" db="EMBL/GenBank/DDBJ databases">
        <authorList>
            <person name="Jin J.A."/>
            <person name="King G.A."/>
            <person name="Walker A."/>
        </authorList>
    </citation>
    <scope>NUCLEOTIDE SEQUENCE</scope>
</reference>
<dbReference type="PANTHER" id="PTHR24256">
    <property type="entry name" value="TRYPTASE-RELATED"/>
    <property type="match status" value="1"/>
</dbReference>
<evidence type="ECO:0000256" key="1">
    <source>
        <dbReference type="ARBA" id="ARBA00004613"/>
    </source>
</evidence>
<dbReference type="PROSITE" id="PS00134">
    <property type="entry name" value="TRYPSIN_HIS"/>
    <property type="match status" value="1"/>
</dbReference>
<dbReference type="AlphaFoldDB" id="A0AB38ZE68"/>
<keyword evidence="7 10" id="KW-0645">Protease</keyword>
<dbReference type="SUPFAM" id="SSF50494">
    <property type="entry name" value="Trypsin-like serine proteases"/>
    <property type="match status" value="1"/>
</dbReference>
<keyword evidence="5" id="KW-0325">Glycoprotein</keyword>
<evidence type="ECO:0000256" key="5">
    <source>
        <dbReference type="ARBA" id="ARBA00023180"/>
    </source>
</evidence>
<dbReference type="GO" id="GO:0004252">
    <property type="term" value="F:serine-type endopeptidase activity"/>
    <property type="evidence" value="ECO:0007669"/>
    <property type="project" value="InterPro"/>
</dbReference>
<evidence type="ECO:0000256" key="6">
    <source>
        <dbReference type="ARBA" id="ARBA00024195"/>
    </source>
</evidence>
<dbReference type="PROSITE" id="PS00135">
    <property type="entry name" value="TRYPSIN_SER"/>
    <property type="match status" value="1"/>
</dbReference>
<dbReference type="InterPro" id="IPR018114">
    <property type="entry name" value="TRYPSIN_HIS"/>
</dbReference>
<feature type="signal peptide" evidence="8">
    <location>
        <begin position="1"/>
        <end position="19"/>
    </location>
</feature>
<dbReference type="InterPro" id="IPR001254">
    <property type="entry name" value="Trypsin_dom"/>
</dbReference>
<comment type="subcellular location">
    <subcellularLocation>
        <location evidence="1">Secreted</location>
    </subcellularLocation>
</comment>
<evidence type="ECO:0000256" key="2">
    <source>
        <dbReference type="ARBA" id="ARBA00022525"/>
    </source>
</evidence>
<accession>A0AB38ZE68</accession>
<feature type="chain" id="PRO_5044210650" evidence="8">
    <location>
        <begin position="20"/>
        <end position="299"/>
    </location>
</feature>
<dbReference type="FunFam" id="2.40.10.10:FF:000054">
    <property type="entry name" value="Complement C1r subcomponent"/>
    <property type="match status" value="1"/>
</dbReference>
<dbReference type="Pfam" id="PF00089">
    <property type="entry name" value="Trypsin"/>
    <property type="match status" value="1"/>
</dbReference>
<keyword evidence="4" id="KW-1015">Disulfide bond</keyword>
<evidence type="ECO:0000256" key="4">
    <source>
        <dbReference type="ARBA" id="ARBA00023157"/>
    </source>
</evidence>
<dbReference type="FunFam" id="2.40.10.10:FF:000068">
    <property type="entry name" value="transmembrane protease serine 2"/>
    <property type="match status" value="1"/>
</dbReference>